<dbReference type="PRINTS" id="PR00455">
    <property type="entry name" value="HTHTETR"/>
</dbReference>
<evidence type="ECO:0000256" key="1">
    <source>
        <dbReference type="ARBA" id="ARBA00023015"/>
    </source>
</evidence>
<dbReference type="AlphaFoldDB" id="A0A7X0BU54"/>
<reference evidence="6 7" key="1">
    <citation type="submission" date="2020-08" db="EMBL/GenBank/DDBJ databases">
        <title>Functional genomics of gut bacteria from endangered species of beetles.</title>
        <authorList>
            <person name="Carlos-Shanley C."/>
        </authorList>
    </citation>
    <scope>NUCLEOTIDE SEQUENCE [LARGE SCALE GENOMIC DNA]</scope>
    <source>
        <strain evidence="6 7">S00202</strain>
    </source>
</reference>
<dbReference type="InterPro" id="IPR011075">
    <property type="entry name" value="TetR_C"/>
</dbReference>
<dbReference type="InterPro" id="IPR023772">
    <property type="entry name" value="DNA-bd_HTH_TetR-type_CS"/>
</dbReference>
<comment type="caution">
    <text evidence="6">The sequence shown here is derived from an EMBL/GenBank/DDBJ whole genome shotgun (WGS) entry which is preliminary data.</text>
</comment>
<dbReference type="EMBL" id="JACHLL010000006">
    <property type="protein sequence ID" value="MBB6342939.1"/>
    <property type="molecule type" value="Genomic_DNA"/>
</dbReference>
<evidence type="ECO:0000313" key="6">
    <source>
        <dbReference type="EMBL" id="MBB6342939.1"/>
    </source>
</evidence>
<evidence type="ECO:0000313" key="7">
    <source>
        <dbReference type="Proteomes" id="UP000557193"/>
    </source>
</evidence>
<keyword evidence="1" id="KW-0805">Transcription regulation</keyword>
<sequence length="207" mass="22494">MTTMEKKPDKAKRGRPLSFNRQAALHTALQLFWAQGYEGTSIADLVSAMGIAPPSLYSAFGSKEQLYLEAIELYLQGPGSFIKHALEQTSTARDFIQLMLLNAATEFTTHSHPPGCIVSTGLVASGALHHKVAQSMRDLRSATLNAIGLRLKDACDHGELPTDSDCAGMARFFGAIIQGMSIQARDGASPQELQAMIRLAMTCWPYH</sequence>
<dbReference type="Gene3D" id="1.10.357.10">
    <property type="entry name" value="Tetracycline Repressor, domain 2"/>
    <property type="match status" value="1"/>
</dbReference>
<dbReference type="InterPro" id="IPR009057">
    <property type="entry name" value="Homeodomain-like_sf"/>
</dbReference>
<evidence type="ECO:0000259" key="5">
    <source>
        <dbReference type="PROSITE" id="PS50977"/>
    </source>
</evidence>
<dbReference type="PROSITE" id="PS01081">
    <property type="entry name" value="HTH_TETR_1"/>
    <property type="match status" value="1"/>
</dbReference>
<dbReference type="Pfam" id="PF00440">
    <property type="entry name" value="TetR_N"/>
    <property type="match status" value="1"/>
</dbReference>
<dbReference type="Proteomes" id="UP000557193">
    <property type="component" value="Unassembled WGS sequence"/>
</dbReference>
<dbReference type="PROSITE" id="PS50977">
    <property type="entry name" value="HTH_TETR_2"/>
    <property type="match status" value="1"/>
</dbReference>
<dbReference type="SUPFAM" id="SSF46689">
    <property type="entry name" value="Homeodomain-like"/>
    <property type="match status" value="1"/>
</dbReference>
<feature type="domain" description="HTH tetR-type" evidence="5">
    <location>
        <begin position="18"/>
        <end position="78"/>
    </location>
</feature>
<keyword evidence="2 4" id="KW-0238">DNA-binding</keyword>
<dbReference type="InterPro" id="IPR001647">
    <property type="entry name" value="HTH_TetR"/>
</dbReference>
<accession>A0A7X0BU54</accession>
<evidence type="ECO:0000256" key="3">
    <source>
        <dbReference type="ARBA" id="ARBA00023163"/>
    </source>
</evidence>
<proteinExistence type="predicted"/>
<dbReference type="Gene3D" id="1.10.10.60">
    <property type="entry name" value="Homeodomain-like"/>
    <property type="match status" value="1"/>
</dbReference>
<organism evidence="6 7">
    <name type="scientific">Pseudomonas fluvialis</name>
    <dbReference type="NCBI Taxonomy" id="1793966"/>
    <lineage>
        <taxon>Bacteria</taxon>
        <taxon>Pseudomonadati</taxon>
        <taxon>Pseudomonadota</taxon>
        <taxon>Gammaproteobacteria</taxon>
        <taxon>Pseudomonadales</taxon>
        <taxon>Pseudomonadaceae</taxon>
        <taxon>Pseudomonas</taxon>
    </lineage>
</organism>
<dbReference type="SUPFAM" id="SSF48498">
    <property type="entry name" value="Tetracyclin repressor-like, C-terminal domain"/>
    <property type="match status" value="1"/>
</dbReference>
<dbReference type="RefSeq" id="WP_184684808.1">
    <property type="nucleotide sequence ID" value="NZ_JACHLL010000006.1"/>
</dbReference>
<dbReference type="Pfam" id="PF16925">
    <property type="entry name" value="TetR_C_13"/>
    <property type="match status" value="1"/>
</dbReference>
<dbReference type="InterPro" id="IPR036271">
    <property type="entry name" value="Tet_transcr_reg_TetR-rel_C_sf"/>
</dbReference>
<gene>
    <name evidence="6" type="ORF">HNP49_003127</name>
</gene>
<name>A0A7X0BU54_9PSED</name>
<dbReference type="PANTHER" id="PTHR47506:SF1">
    <property type="entry name" value="HTH-TYPE TRANSCRIPTIONAL REGULATOR YJDC"/>
    <property type="match status" value="1"/>
</dbReference>
<feature type="DNA-binding region" description="H-T-H motif" evidence="4">
    <location>
        <begin position="41"/>
        <end position="60"/>
    </location>
</feature>
<evidence type="ECO:0000256" key="4">
    <source>
        <dbReference type="PROSITE-ProRule" id="PRU00335"/>
    </source>
</evidence>
<evidence type="ECO:0000256" key="2">
    <source>
        <dbReference type="ARBA" id="ARBA00023125"/>
    </source>
</evidence>
<keyword evidence="7" id="KW-1185">Reference proteome</keyword>
<keyword evidence="3" id="KW-0804">Transcription</keyword>
<dbReference type="GO" id="GO:0003677">
    <property type="term" value="F:DNA binding"/>
    <property type="evidence" value="ECO:0007669"/>
    <property type="project" value="UniProtKB-UniRule"/>
</dbReference>
<dbReference type="PANTHER" id="PTHR47506">
    <property type="entry name" value="TRANSCRIPTIONAL REGULATORY PROTEIN"/>
    <property type="match status" value="1"/>
</dbReference>
<protein>
    <submittedName>
        <fullName evidence="6">AcrR family transcriptional regulator</fullName>
    </submittedName>
</protein>